<evidence type="ECO:0000256" key="4">
    <source>
        <dbReference type="ARBA" id="ARBA00022692"/>
    </source>
</evidence>
<dbReference type="Proteomes" id="UP000037425">
    <property type="component" value="Unassembled WGS sequence"/>
</dbReference>
<dbReference type="SUPFAM" id="SSF103473">
    <property type="entry name" value="MFS general substrate transporter"/>
    <property type="match status" value="1"/>
</dbReference>
<feature type="transmembrane region" description="Helical" evidence="7">
    <location>
        <begin position="47"/>
        <end position="71"/>
    </location>
</feature>
<evidence type="ECO:0000256" key="1">
    <source>
        <dbReference type="ARBA" id="ARBA00004651"/>
    </source>
</evidence>
<comment type="subcellular location">
    <subcellularLocation>
        <location evidence="1">Cell membrane</location>
        <topology evidence="1">Multi-pass membrane protein</topology>
    </subcellularLocation>
</comment>
<dbReference type="EMBL" id="LGAP01000002">
    <property type="protein sequence ID" value="KOF20820.1"/>
    <property type="molecule type" value="Genomic_DNA"/>
</dbReference>
<organism evidence="9 10">
    <name type="scientific">Ensifer adhaerens</name>
    <name type="common">Sinorhizobium morelense</name>
    <dbReference type="NCBI Taxonomy" id="106592"/>
    <lineage>
        <taxon>Bacteria</taxon>
        <taxon>Pseudomonadati</taxon>
        <taxon>Pseudomonadota</taxon>
        <taxon>Alphaproteobacteria</taxon>
        <taxon>Hyphomicrobiales</taxon>
        <taxon>Rhizobiaceae</taxon>
        <taxon>Sinorhizobium/Ensifer group</taxon>
        <taxon>Ensifer</taxon>
    </lineage>
</organism>
<dbReference type="GO" id="GO:0005886">
    <property type="term" value="C:plasma membrane"/>
    <property type="evidence" value="ECO:0007669"/>
    <property type="project" value="UniProtKB-SubCell"/>
</dbReference>
<keyword evidence="5 7" id="KW-1133">Transmembrane helix</keyword>
<protein>
    <recommendedName>
        <fullName evidence="8">Major facilitator superfamily (MFS) profile domain-containing protein</fullName>
    </recommendedName>
</protein>
<dbReference type="PANTHER" id="PTHR23513">
    <property type="entry name" value="INTEGRAL MEMBRANE EFFLUX PROTEIN-RELATED"/>
    <property type="match status" value="1"/>
</dbReference>
<feature type="transmembrane region" description="Helical" evidence="7">
    <location>
        <begin position="379"/>
        <end position="399"/>
    </location>
</feature>
<evidence type="ECO:0000256" key="5">
    <source>
        <dbReference type="ARBA" id="ARBA00022989"/>
    </source>
</evidence>
<keyword evidence="6 7" id="KW-0472">Membrane</keyword>
<evidence type="ECO:0000313" key="9">
    <source>
        <dbReference type="EMBL" id="KOF20820.1"/>
    </source>
</evidence>
<keyword evidence="2" id="KW-0813">Transport</keyword>
<dbReference type="RefSeq" id="WP_053247753.1">
    <property type="nucleotide sequence ID" value="NZ_LGAP01000002.1"/>
</dbReference>
<feature type="transmembrane region" description="Helical" evidence="7">
    <location>
        <begin position="176"/>
        <end position="194"/>
    </location>
</feature>
<dbReference type="InterPro" id="IPR010290">
    <property type="entry name" value="TM_effector"/>
</dbReference>
<feature type="transmembrane region" description="Helical" evidence="7">
    <location>
        <begin position="104"/>
        <end position="126"/>
    </location>
</feature>
<dbReference type="InterPro" id="IPR020846">
    <property type="entry name" value="MFS_dom"/>
</dbReference>
<dbReference type="PROSITE" id="PS50850">
    <property type="entry name" value="MFS"/>
    <property type="match status" value="1"/>
</dbReference>
<reference evidence="10" key="1">
    <citation type="submission" date="2015-07" db="EMBL/GenBank/DDBJ databases">
        <title>Whole genome sequence of an Ensifer adhaerens strain isolated from a cave pool in the Wind Cave National Park.</title>
        <authorList>
            <person name="Eng W.W.H."/>
            <person name="Gan H.M."/>
            <person name="Barton H.A."/>
            <person name="Savka M.A."/>
        </authorList>
    </citation>
    <scope>NUCLEOTIDE SEQUENCE [LARGE SCALE GENOMIC DNA]</scope>
    <source>
        <strain evidence="10">SD006</strain>
    </source>
</reference>
<feature type="transmembrane region" description="Helical" evidence="7">
    <location>
        <begin position="351"/>
        <end position="373"/>
    </location>
</feature>
<name>A0A0L8C1S7_ENSAD</name>
<dbReference type="GO" id="GO:0022857">
    <property type="term" value="F:transmembrane transporter activity"/>
    <property type="evidence" value="ECO:0007669"/>
    <property type="project" value="InterPro"/>
</dbReference>
<dbReference type="AlphaFoldDB" id="A0A0L8C1S7"/>
<keyword evidence="3" id="KW-1003">Cell membrane</keyword>
<keyword evidence="4 7" id="KW-0812">Transmembrane</keyword>
<comment type="caution">
    <text evidence="9">The sequence shown here is derived from an EMBL/GenBank/DDBJ whole genome shotgun (WGS) entry which is preliminary data.</text>
</comment>
<gene>
    <name evidence="9" type="ORF">AC244_05160</name>
</gene>
<dbReference type="Gene3D" id="1.20.1250.20">
    <property type="entry name" value="MFS general substrate transporter like domains"/>
    <property type="match status" value="1"/>
</dbReference>
<evidence type="ECO:0000313" key="10">
    <source>
        <dbReference type="Proteomes" id="UP000037425"/>
    </source>
</evidence>
<feature type="transmembrane region" description="Helical" evidence="7">
    <location>
        <begin position="150"/>
        <end position="170"/>
    </location>
</feature>
<dbReference type="PATRIC" id="fig|106592.7.peg.2660"/>
<dbReference type="CDD" id="cd06173">
    <property type="entry name" value="MFS_MefA_like"/>
    <property type="match status" value="1"/>
</dbReference>
<evidence type="ECO:0000256" key="3">
    <source>
        <dbReference type="ARBA" id="ARBA00022475"/>
    </source>
</evidence>
<sequence length="427" mass="43502">MSGHSIRIRRRLPVLGSVMAGAFSTLGNAVAMVALPWFVLTLTGSPLWTGVAAAAGVLPMIAGSLFGGGLVDRFGPRWIAFTGDFTSALAVAAVPLLYHLDLLGIGTLVVLIAIGAAMDGPASIAAESRHPELARLAGFRLERVKAIDELVENAGVLVGPALAGVMIALVGVEDTLWLTAGCSLAAAILDVISLPTRRKSVGTEDVAIGLAGALEAVRFLLRDPLLRSLIMLGTLFGIIFGALEAVVMPAFFKATGQSAMSLGLFLSATGGGAIVGTLVYAAWGHRLSGRGILIVGCAVEAQAILVLAFAPRISVLIAAGAMAGFATGPIGPIVATAALRRVPVKLRGRVLGAADALELSAIPLAIILAGGAVEVFGAQWLLFGCAAALAATTLLALFLPGLRQLDIRRTGSAASSSTGDEVVRARE</sequence>
<dbReference type="InterPro" id="IPR036259">
    <property type="entry name" value="MFS_trans_sf"/>
</dbReference>
<dbReference type="PANTHER" id="PTHR23513:SF9">
    <property type="entry name" value="ENTEROBACTIN EXPORTER ENTS"/>
    <property type="match status" value="1"/>
</dbReference>
<feature type="transmembrane region" description="Helical" evidence="7">
    <location>
        <begin position="292"/>
        <end position="310"/>
    </location>
</feature>
<feature type="transmembrane region" description="Helical" evidence="7">
    <location>
        <begin position="229"/>
        <end position="252"/>
    </location>
</feature>
<feature type="transmembrane region" description="Helical" evidence="7">
    <location>
        <begin position="12"/>
        <end position="35"/>
    </location>
</feature>
<feature type="transmembrane region" description="Helical" evidence="7">
    <location>
        <begin position="78"/>
        <end position="98"/>
    </location>
</feature>
<proteinExistence type="predicted"/>
<dbReference type="OrthoDB" id="9793136at2"/>
<feature type="transmembrane region" description="Helical" evidence="7">
    <location>
        <begin position="316"/>
        <end position="339"/>
    </location>
</feature>
<evidence type="ECO:0000256" key="7">
    <source>
        <dbReference type="SAM" id="Phobius"/>
    </source>
</evidence>
<evidence type="ECO:0000256" key="6">
    <source>
        <dbReference type="ARBA" id="ARBA00023136"/>
    </source>
</evidence>
<evidence type="ECO:0000256" key="2">
    <source>
        <dbReference type="ARBA" id="ARBA00022448"/>
    </source>
</evidence>
<evidence type="ECO:0000259" key="8">
    <source>
        <dbReference type="PROSITE" id="PS50850"/>
    </source>
</evidence>
<feature type="transmembrane region" description="Helical" evidence="7">
    <location>
        <begin position="258"/>
        <end position="280"/>
    </location>
</feature>
<feature type="domain" description="Major facilitator superfamily (MFS) profile" evidence="8">
    <location>
        <begin position="13"/>
        <end position="404"/>
    </location>
</feature>
<dbReference type="Pfam" id="PF05977">
    <property type="entry name" value="MFS_3"/>
    <property type="match status" value="1"/>
</dbReference>
<accession>A0A0L8C1S7</accession>